<sequence length="263" mass="26564">MSFRNTVAAEFTKLASLPSVFVALGLVLLVTPGVAALNTSALRHALDTGNTGALVDLSTIDAGLDGIPVGAIGAIVLGVTVISSEYTATRRGAGGGRQITATLTGLPRRVPLLAAKALVLSTVTALATAVAIPVSVVVAQTVLGEHGHPLDEVFAEVGGSVFGGVCYAVLTALLAFAVTVLVRNGIVPLIVLIVNASLVSFSLLLSMVTPLAKYLPDLAGGQMFAAYSPVEDPLGPLAGGLVMAAWTALFLAVAAAVFIRRDA</sequence>
<dbReference type="EMBL" id="CP051627">
    <property type="protein sequence ID" value="UPT22604.1"/>
    <property type="molecule type" value="Genomic_DNA"/>
</dbReference>
<reference evidence="2 3" key="1">
    <citation type="submission" date="2020-04" db="EMBL/GenBank/DDBJ databases">
        <title>Thermobifida alba genome sequencing and assembly.</title>
        <authorList>
            <person name="Luzics S."/>
            <person name="Horvath B."/>
            <person name="Nagy I."/>
            <person name="Toth A."/>
            <person name="Nagy I."/>
            <person name="Kukolya J."/>
        </authorList>
    </citation>
    <scope>NUCLEOTIDE SEQUENCE [LARGE SCALE GENOMIC DNA]</scope>
    <source>
        <strain evidence="2 3">DSM 43795</strain>
    </source>
</reference>
<protein>
    <submittedName>
        <fullName evidence="2">ABC transporter permease</fullName>
    </submittedName>
</protein>
<evidence type="ECO:0000313" key="2">
    <source>
        <dbReference type="EMBL" id="UPT22604.1"/>
    </source>
</evidence>
<organism evidence="2 3">
    <name type="scientific">Thermobifida alba</name>
    <name type="common">Thermomonospora alba</name>
    <dbReference type="NCBI Taxonomy" id="53522"/>
    <lineage>
        <taxon>Bacteria</taxon>
        <taxon>Bacillati</taxon>
        <taxon>Actinomycetota</taxon>
        <taxon>Actinomycetes</taxon>
        <taxon>Streptosporangiales</taxon>
        <taxon>Nocardiopsidaceae</taxon>
        <taxon>Thermobifida</taxon>
    </lineage>
</organism>
<feature type="transmembrane region" description="Helical" evidence="1">
    <location>
        <begin position="117"/>
        <end position="139"/>
    </location>
</feature>
<keyword evidence="3" id="KW-1185">Reference proteome</keyword>
<proteinExistence type="predicted"/>
<gene>
    <name evidence="2" type="ORF">FOF52_17945</name>
</gene>
<feature type="transmembrane region" description="Helical" evidence="1">
    <location>
        <begin position="189"/>
        <end position="208"/>
    </location>
</feature>
<name>A0ABY4L566_THEAE</name>
<feature type="transmembrane region" description="Helical" evidence="1">
    <location>
        <begin position="159"/>
        <end position="182"/>
    </location>
</feature>
<dbReference type="RefSeq" id="WP_248591099.1">
    <property type="nucleotide sequence ID" value="NZ_BAABEB010000009.1"/>
</dbReference>
<keyword evidence="1" id="KW-0472">Membrane</keyword>
<evidence type="ECO:0000256" key="1">
    <source>
        <dbReference type="SAM" id="Phobius"/>
    </source>
</evidence>
<accession>A0ABY4L566</accession>
<dbReference type="Proteomes" id="UP000832041">
    <property type="component" value="Chromosome"/>
</dbReference>
<evidence type="ECO:0000313" key="3">
    <source>
        <dbReference type="Proteomes" id="UP000832041"/>
    </source>
</evidence>
<feature type="transmembrane region" description="Helical" evidence="1">
    <location>
        <begin position="60"/>
        <end position="82"/>
    </location>
</feature>
<keyword evidence="1" id="KW-1133">Transmembrane helix</keyword>
<keyword evidence="1" id="KW-0812">Transmembrane</keyword>
<feature type="transmembrane region" description="Helical" evidence="1">
    <location>
        <begin position="237"/>
        <end position="259"/>
    </location>
</feature>